<evidence type="ECO:0000313" key="2">
    <source>
        <dbReference type="Proteomes" id="UP000182660"/>
    </source>
</evidence>
<evidence type="ECO:0000313" key="1">
    <source>
        <dbReference type="EMBL" id="SGZ03459.1"/>
    </source>
</evidence>
<protein>
    <submittedName>
        <fullName evidence="1">Phosphoglucosamine mutase</fullName>
    </submittedName>
</protein>
<name>A0ABY1HLY8_9GAMM</name>
<dbReference type="Proteomes" id="UP000182660">
    <property type="component" value="Unassembled WGS sequence"/>
</dbReference>
<keyword evidence="2" id="KW-1185">Reference proteome</keyword>
<dbReference type="EMBL" id="FPLJ01000141">
    <property type="protein sequence ID" value="SGZ03459.1"/>
    <property type="molecule type" value="Genomic_DNA"/>
</dbReference>
<accession>A0ABY1HLY8</accession>
<proteinExistence type="predicted"/>
<sequence>MEFVKMKNKNEKLFKRLNILIDQFCENDDLNLELSNDLIDLDYEAKICNVNLANLIKTSPTFYNEIIKFENKKLLSEIELSILKVLSKKASRALIKEVSNVYIESCDSNKRLIELIKLNEDLHFRLNNLKNIGSKNE</sequence>
<reference evidence="1 2" key="1">
    <citation type="submission" date="2016-11" db="EMBL/GenBank/DDBJ databases">
        <authorList>
            <person name="Klemetsen T."/>
        </authorList>
    </citation>
    <scope>NUCLEOTIDE SEQUENCE [LARGE SCALE GENOMIC DNA]</scope>
    <source>
        <strain evidence="1">MT 2528</strain>
    </source>
</reference>
<gene>
    <name evidence="1" type="ORF">MT2528_4603</name>
</gene>
<comment type="caution">
    <text evidence="1">The sequence shown here is derived from an EMBL/GenBank/DDBJ whole genome shotgun (WGS) entry which is preliminary data.</text>
</comment>
<organism evidence="1 2">
    <name type="scientific">Moritella viscosa</name>
    <dbReference type="NCBI Taxonomy" id="80854"/>
    <lineage>
        <taxon>Bacteria</taxon>
        <taxon>Pseudomonadati</taxon>
        <taxon>Pseudomonadota</taxon>
        <taxon>Gammaproteobacteria</taxon>
        <taxon>Alteromonadales</taxon>
        <taxon>Moritellaceae</taxon>
        <taxon>Moritella</taxon>
    </lineage>
</organism>